<dbReference type="SUPFAM" id="SSF53474">
    <property type="entry name" value="alpha/beta-Hydrolases"/>
    <property type="match status" value="1"/>
</dbReference>
<feature type="domain" description="AB hydrolase-1" evidence="1">
    <location>
        <begin position="34"/>
        <end position="140"/>
    </location>
</feature>
<comment type="caution">
    <text evidence="2">The sequence shown here is derived from an EMBL/GenBank/DDBJ whole genome shotgun (WGS) entry which is preliminary data.</text>
</comment>
<reference evidence="2" key="2">
    <citation type="submission" date="2020-09" db="EMBL/GenBank/DDBJ databases">
        <authorList>
            <person name="Sun Q."/>
            <person name="Zhou Y."/>
        </authorList>
    </citation>
    <scope>NUCLEOTIDE SEQUENCE</scope>
    <source>
        <strain evidence="2">CGMCC 1.15320</strain>
    </source>
</reference>
<dbReference type="Pfam" id="PF00561">
    <property type="entry name" value="Abhydrolase_1"/>
    <property type="match status" value="1"/>
</dbReference>
<dbReference type="InterPro" id="IPR050266">
    <property type="entry name" value="AB_hydrolase_sf"/>
</dbReference>
<reference evidence="2" key="1">
    <citation type="journal article" date="2014" name="Int. J. Syst. Evol. Microbiol.">
        <title>Complete genome sequence of Corynebacterium casei LMG S-19264T (=DSM 44701T), isolated from a smear-ripened cheese.</title>
        <authorList>
            <consortium name="US DOE Joint Genome Institute (JGI-PGF)"/>
            <person name="Walter F."/>
            <person name="Albersmeier A."/>
            <person name="Kalinowski J."/>
            <person name="Ruckert C."/>
        </authorList>
    </citation>
    <scope>NUCLEOTIDE SEQUENCE</scope>
    <source>
        <strain evidence="2">CGMCC 1.15320</strain>
    </source>
</reference>
<protein>
    <submittedName>
        <fullName evidence="2">Alpha/beta hydrolase</fullName>
    </submittedName>
</protein>
<dbReference type="GO" id="GO:0016020">
    <property type="term" value="C:membrane"/>
    <property type="evidence" value="ECO:0007669"/>
    <property type="project" value="TreeGrafter"/>
</dbReference>
<evidence type="ECO:0000259" key="1">
    <source>
        <dbReference type="Pfam" id="PF00561"/>
    </source>
</evidence>
<dbReference type="Gene3D" id="3.40.50.1820">
    <property type="entry name" value="alpha/beta hydrolase"/>
    <property type="match status" value="1"/>
</dbReference>
<dbReference type="InterPro" id="IPR029058">
    <property type="entry name" value="AB_hydrolase_fold"/>
</dbReference>
<dbReference type="EMBL" id="BMIF01000012">
    <property type="protein sequence ID" value="GGA76790.1"/>
    <property type="molecule type" value="Genomic_DNA"/>
</dbReference>
<evidence type="ECO:0000313" key="3">
    <source>
        <dbReference type="Proteomes" id="UP000636264"/>
    </source>
</evidence>
<sequence>MSGAAVKYYLEVEPDVRIAVTLDDFTDPWTTPETVLMLHGNSESAAAWFAWVPLFARRYRIIRPDMRGFGNSTPMREDYRWSLARLVADLVAVCRRQEAACVHVVAAKISCQIALKFAIDHPDMVRSLTLVGPPPPVRELATRVPSLDLVRQHGVEAWARANMAERLGASMPPEAVEWWTRFMGRTPVSTQLGFMQHLAIFDIEAELGSVTQPTLVLAPEQSLDEVAAWQHNIPASRLVGVPGNSYHVAASHAEFCAAQTIRFIEEVS</sequence>
<dbReference type="RefSeq" id="WP_188722254.1">
    <property type="nucleotide sequence ID" value="NZ_BMIF01000012.1"/>
</dbReference>
<dbReference type="AlphaFoldDB" id="A0A916RY83"/>
<dbReference type="PRINTS" id="PR00111">
    <property type="entry name" value="ABHYDROLASE"/>
</dbReference>
<organism evidence="2 3">
    <name type="scientific">Nitratireductor aestuarii</name>
    <dbReference type="NCBI Taxonomy" id="1735103"/>
    <lineage>
        <taxon>Bacteria</taxon>
        <taxon>Pseudomonadati</taxon>
        <taxon>Pseudomonadota</taxon>
        <taxon>Alphaproteobacteria</taxon>
        <taxon>Hyphomicrobiales</taxon>
        <taxon>Phyllobacteriaceae</taxon>
        <taxon>Nitratireductor</taxon>
    </lineage>
</organism>
<proteinExistence type="predicted"/>
<accession>A0A916RY83</accession>
<dbReference type="GO" id="GO:0047372">
    <property type="term" value="F:monoacylglycerol lipase activity"/>
    <property type="evidence" value="ECO:0007669"/>
    <property type="project" value="TreeGrafter"/>
</dbReference>
<dbReference type="GO" id="GO:0046464">
    <property type="term" value="P:acylglycerol catabolic process"/>
    <property type="evidence" value="ECO:0007669"/>
    <property type="project" value="TreeGrafter"/>
</dbReference>
<evidence type="ECO:0000313" key="2">
    <source>
        <dbReference type="EMBL" id="GGA76790.1"/>
    </source>
</evidence>
<dbReference type="PANTHER" id="PTHR43798:SF33">
    <property type="entry name" value="HYDROLASE, PUTATIVE (AFU_ORTHOLOGUE AFUA_2G14860)-RELATED"/>
    <property type="match status" value="1"/>
</dbReference>
<dbReference type="PANTHER" id="PTHR43798">
    <property type="entry name" value="MONOACYLGLYCEROL LIPASE"/>
    <property type="match status" value="1"/>
</dbReference>
<keyword evidence="3" id="KW-1185">Reference proteome</keyword>
<gene>
    <name evidence="2" type="ORF">GCM10011385_33570</name>
</gene>
<name>A0A916RY83_9HYPH</name>
<dbReference type="InterPro" id="IPR000073">
    <property type="entry name" value="AB_hydrolase_1"/>
</dbReference>
<keyword evidence="2" id="KW-0378">Hydrolase</keyword>
<dbReference type="Proteomes" id="UP000636264">
    <property type="component" value="Unassembled WGS sequence"/>
</dbReference>